<dbReference type="Pfam" id="PF14525">
    <property type="entry name" value="AraC_binding_2"/>
    <property type="match status" value="1"/>
</dbReference>
<evidence type="ECO:0000313" key="2">
    <source>
        <dbReference type="EMBL" id="WAL67795.1"/>
    </source>
</evidence>
<name>A0ABY7B631_9PSEU</name>
<sequence>MTATLDVAHQPRAEDSVLRSLAAYKRYETHDLEVAELEISRFMSPGRLRARLSDRDDVRARAFYADTGSVGVGRMSYGAKVIIDRQADSRYVGVVIPLSGRMRVWRRREVVEAWAGESMVVIAADGRFLAEFSADCDVLLLRVTTSSLARAAGGLTGERDSARPPRFVHQVLPLEQGYVVHSAARLLAETFGRYDDVAAVPHGLLHSPSTR</sequence>
<evidence type="ECO:0000259" key="1">
    <source>
        <dbReference type="Pfam" id="PF14525"/>
    </source>
</evidence>
<dbReference type="RefSeq" id="WP_268757890.1">
    <property type="nucleotide sequence ID" value="NZ_CP113836.1"/>
</dbReference>
<dbReference type="EMBL" id="CP113836">
    <property type="protein sequence ID" value="WAL67795.1"/>
    <property type="molecule type" value="Genomic_DNA"/>
</dbReference>
<accession>A0ABY7B631</accession>
<protein>
    <recommendedName>
        <fullName evidence="1">Transcription regulator HTH AraC- type ligand binding domain-containing protein</fullName>
    </recommendedName>
</protein>
<evidence type="ECO:0000313" key="3">
    <source>
        <dbReference type="Proteomes" id="UP001163203"/>
    </source>
</evidence>
<proteinExistence type="predicted"/>
<keyword evidence="3" id="KW-1185">Reference proteome</keyword>
<dbReference type="Proteomes" id="UP001163203">
    <property type="component" value="Chromosome"/>
</dbReference>
<feature type="domain" description="Transcription regulator HTH AraC- type ligand binding" evidence="1">
    <location>
        <begin position="47"/>
        <end position="197"/>
    </location>
</feature>
<dbReference type="InterPro" id="IPR035418">
    <property type="entry name" value="AraC-bd_2"/>
</dbReference>
<reference evidence="2" key="1">
    <citation type="submission" date="2022-11" db="EMBL/GenBank/DDBJ databases">
        <authorList>
            <person name="Mo P."/>
        </authorList>
    </citation>
    <scope>NUCLEOTIDE SEQUENCE</scope>
    <source>
        <strain evidence="2">HUAS 11-8</strain>
    </source>
</reference>
<organism evidence="2 3">
    <name type="scientific">Amycolatopsis cynarae</name>
    <dbReference type="NCBI Taxonomy" id="2995223"/>
    <lineage>
        <taxon>Bacteria</taxon>
        <taxon>Bacillati</taxon>
        <taxon>Actinomycetota</taxon>
        <taxon>Actinomycetes</taxon>
        <taxon>Pseudonocardiales</taxon>
        <taxon>Pseudonocardiaceae</taxon>
        <taxon>Amycolatopsis</taxon>
    </lineage>
</organism>
<gene>
    <name evidence="2" type="ORF">ORV05_08485</name>
</gene>